<feature type="region of interest" description="Disordered" evidence="3">
    <location>
        <begin position="319"/>
        <end position="340"/>
    </location>
</feature>
<evidence type="ECO:0000256" key="1">
    <source>
        <dbReference type="ARBA" id="ARBA00022443"/>
    </source>
</evidence>
<dbReference type="PANTHER" id="PTHR46026">
    <property type="entry name" value="RHO-TYPE GUANINE NUCLEOTIDE EXCHANGE FACTOR, ISOFORM F"/>
    <property type="match status" value="1"/>
</dbReference>
<dbReference type="PRINTS" id="PR00452">
    <property type="entry name" value="SH3DOMAIN"/>
</dbReference>
<feature type="compositionally biased region" description="Low complexity" evidence="3">
    <location>
        <begin position="324"/>
        <end position="337"/>
    </location>
</feature>
<organism evidence="6 7">
    <name type="scientific">Calocera viscosa (strain TUFC12733)</name>
    <dbReference type="NCBI Taxonomy" id="1330018"/>
    <lineage>
        <taxon>Eukaryota</taxon>
        <taxon>Fungi</taxon>
        <taxon>Dikarya</taxon>
        <taxon>Basidiomycota</taxon>
        <taxon>Agaricomycotina</taxon>
        <taxon>Dacrymycetes</taxon>
        <taxon>Dacrymycetales</taxon>
        <taxon>Dacrymycetaceae</taxon>
        <taxon>Calocera</taxon>
    </lineage>
</organism>
<dbReference type="SUPFAM" id="SSF50044">
    <property type="entry name" value="SH3-domain"/>
    <property type="match status" value="1"/>
</dbReference>
<dbReference type="Proteomes" id="UP000076738">
    <property type="component" value="Unassembled WGS sequence"/>
</dbReference>
<dbReference type="CDD" id="cd11883">
    <property type="entry name" value="SH3_Sdc25"/>
    <property type="match status" value="1"/>
</dbReference>
<dbReference type="Gene3D" id="2.30.30.40">
    <property type="entry name" value="SH3 Domains"/>
    <property type="match status" value="1"/>
</dbReference>
<name>A0A167RVN4_CALVF</name>
<evidence type="ECO:0000313" key="6">
    <source>
        <dbReference type="EMBL" id="KZP01330.1"/>
    </source>
</evidence>
<evidence type="ECO:0000259" key="5">
    <source>
        <dbReference type="PROSITE" id="PS50020"/>
    </source>
</evidence>
<feature type="region of interest" description="Disordered" evidence="3">
    <location>
        <begin position="815"/>
        <end position="834"/>
    </location>
</feature>
<dbReference type="GO" id="GO:0005085">
    <property type="term" value="F:guanyl-nucleotide exchange factor activity"/>
    <property type="evidence" value="ECO:0007669"/>
    <property type="project" value="TreeGrafter"/>
</dbReference>
<dbReference type="InterPro" id="IPR036028">
    <property type="entry name" value="SH3-like_dom_sf"/>
</dbReference>
<gene>
    <name evidence="6" type="ORF">CALVIDRAFT_594815</name>
</gene>
<dbReference type="EMBL" id="KV417267">
    <property type="protein sequence ID" value="KZP01330.1"/>
    <property type="molecule type" value="Genomic_DNA"/>
</dbReference>
<evidence type="ECO:0000256" key="3">
    <source>
        <dbReference type="SAM" id="MobiDB-lite"/>
    </source>
</evidence>
<dbReference type="InterPro" id="IPR001202">
    <property type="entry name" value="WW_dom"/>
</dbReference>
<dbReference type="OrthoDB" id="10255964at2759"/>
<protein>
    <recommendedName>
        <fullName evidence="8">SH3 domain-containing protein</fullName>
    </recommendedName>
</protein>
<dbReference type="PROSITE" id="PS50020">
    <property type="entry name" value="WW_DOMAIN_2"/>
    <property type="match status" value="2"/>
</dbReference>
<evidence type="ECO:0000259" key="4">
    <source>
        <dbReference type="PROSITE" id="PS50002"/>
    </source>
</evidence>
<keyword evidence="1 2" id="KW-0728">SH3 domain</keyword>
<sequence length="942" mass="101706">MVSDYDDGYPFPGDNASLAPTNGEPHTFFVRALYDYQSADASSLTFRKGDLIEVLTQLESGWWDGLLEDERGWFPSNYVVHVSEDEVEQEFRARGLFHVEDDVVSMQPPPSMFAPNGASWNSNGDLHMPTAAPTSSSSFMPRPPSAHSPDNWIPKMSQSGHIYYVNTATGEESAEIPTMPDDVTEVDLALHEGNDPDLFGSYGPDLSGTKGVDGSLGGQRAGTPDPWIRKMTDDGMAYYYWNPVNHQVRWTPPSPVPDSKPRRDGTNQSYTNGIMRRGTVSSEASDFVGLYEDSPFYTGPLHDVPDPFAELGYTNGYDSITNQPPAASNSSSHSVHSGNRRVRAIRRLPDAPLVDGRRALQYAAELQSALEPEEDVYLIKECAIYARDTIQTVIETATQVMDESPITPRDGIDFIRERRLAGHTEDDINPHPQLSGRVAQAASAVLNLLLASGKLLPPIQEADLDGDSATQEYLRTISSDPLTGFHRKVAANLSRLILSSRAADSVPDARPPEMAVTLERDARELERSVVAFVLELDKLVPSSMPRRIAANLSPGRGVAGIGTGIIGGGAGAGWKSNGFVSTDDQDGTSAKAPDTQAVKELSDISVSLDQQLTKLAELINMAYSRLYESRAGSPTDPYLQQGDPVVTELGLGHGLSAEVIAQVIHQCQGSVTQLATFLEYTETLDLASHLDFDGGVGITSVNHKTGSVADDYESNVRQARHLMRAFEITKQSLYDQGAVLLMEAQTASAPSSSTWTSTLDQSRLHTMLSASSSLKSGVVELMETLDSLVDVVIAQVEAADSTRRGRIGARSANYREQSGATLGEPPAAIGDHSTSHNTFASLMEHDGDAERSAADSIHPFSAVGGMDSYRPRTVIPRLDPFASNGGVTTAQNTLLISQYSSDPGTLVAEVDHNGAEGTEWATALHDDVEGADEESEFSPSKM</sequence>
<dbReference type="SMART" id="SM00456">
    <property type="entry name" value="WW"/>
    <property type="match status" value="2"/>
</dbReference>
<keyword evidence="7" id="KW-1185">Reference proteome</keyword>
<dbReference type="CDD" id="cd00201">
    <property type="entry name" value="WW"/>
    <property type="match status" value="1"/>
</dbReference>
<proteinExistence type="predicted"/>
<evidence type="ECO:0000313" key="7">
    <source>
        <dbReference type="Proteomes" id="UP000076738"/>
    </source>
</evidence>
<dbReference type="Pfam" id="PF00018">
    <property type="entry name" value="SH3_1"/>
    <property type="match status" value="1"/>
</dbReference>
<reference evidence="6 7" key="1">
    <citation type="journal article" date="2016" name="Mol. Biol. Evol.">
        <title>Comparative Genomics of Early-Diverging Mushroom-Forming Fungi Provides Insights into the Origins of Lignocellulose Decay Capabilities.</title>
        <authorList>
            <person name="Nagy L.G."/>
            <person name="Riley R."/>
            <person name="Tritt A."/>
            <person name="Adam C."/>
            <person name="Daum C."/>
            <person name="Floudas D."/>
            <person name="Sun H."/>
            <person name="Yadav J.S."/>
            <person name="Pangilinan J."/>
            <person name="Larsson K.H."/>
            <person name="Matsuura K."/>
            <person name="Barry K."/>
            <person name="Labutti K."/>
            <person name="Kuo R."/>
            <person name="Ohm R.A."/>
            <person name="Bhattacharya S.S."/>
            <person name="Shirouzu T."/>
            <person name="Yoshinaga Y."/>
            <person name="Martin F.M."/>
            <person name="Grigoriev I.V."/>
            <person name="Hibbett D.S."/>
        </authorList>
    </citation>
    <scope>NUCLEOTIDE SEQUENCE [LARGE SCALE GENOMIC DNA]</scope>
    <source>
        <strain evidence="6 7">TUFC12733</strain>
    </source>
</reference>
<dbReference type="InterPro" id="IPR001452">
    <property type="entry name" value="SH3_domain"/>
</dbReference>
<feature type="domain" description="WW" evidence="5">
    <location>
        <begin position="146"/>
        <end position="179"/>
    </location>
</feature>
<dbReference type="STRING" id="1330018.A0A167RVN4"/>
<dbReference type="PANTHER" id="PTHR46026:SF1">
    <property type="entry name" value="RHO-TYPE GUANINE NUCLEOTIDE EXCHANGE FACTOR, ISOFORM F"/>
    <property type="match status" value="1"/>
</dbReference>
<feature type="region of interest" description="Disordered" evidence="3">
    <location>
        <begin position="132"/>
        <end position="152"/>
    </location>
</feature>
<dbReference type="SMART" id="SM00326">
    <property type="entry name" value="SH3"/>
    <property type="match status" value="1"/>
</dbReference>
<dbReference type="GO" id="GO:0005737">
    <property type="term" value="C:cytoplasm"/>
    <property type="evidence" value="ECO:0007669"/>
    <property type="project" value="TreeGrafter"/>
</dbReference>
<dbReference type="FunFam" id="2.30.30.40:FF:000072">
    <property type="entry name" value="Unconventional Myosin IB"/>
    <property type="match status" value="1"/>
</dbReference>
<dbReference type="AlphaFoldDB" id="A0A167RVN4"/>
<evidence type="ECO:0000256" key="2">
    <source>
        <dbReference type="PROSITE-ProRule" id="PRU00192"/>
    </source>
</evidence>
<feature type="domain" description="SH3" evidence="4">
    <location>
        <begin position="25"/>
        <end position="84"/>
    </location>
</feature>
<evidence type="ECO:0008006" key="8">
    <source>
        <dbReference type="Google" id="ProtNLM"/>
    </source>
</evidence>
<dbReference type="PROSITE" id="PS50002">
    <property type="entry name" value="SH3"/>
    <property type="match status" value="1"/>
</dbReference>
<feature type="region of interest" description="Disordered" evidence="3">
    <location>
        <begin position="251"/>
        <end position="273"/>
    </location>
</feature>
<feature type="domain" description="WW" evidence="5">
    <location>
        <begin position="221"/>
        <end position="255"/>
    </location>
</feature>
<accession>A0A167RVN4</accession>